<feature type="domain" description="GmrSD restriction endonucleases N-terminal" evidence="1">
    <location>
        <begin position="20"/>
        <end position="217"/>
    </location>
</feature>
<proteinExistence type="predicted"/>
<dbReference type="PANTHER" id="PTHR37292:SF2">
    <property type="entry name" value="DUF262 DOMAIN-CONTAINING PROTEIN"/>
    <property type="match status" value="1"/>
</dbReference>
<sequence>MPAQLYSVTPHPIETILTWVKSKAIAIPEIQRPFVWENAKVRDLLDSLYRGYPVGYLITWRNPNVKLKDGSVSAGKLVLIDGQQRVTALMASLLGINVLNKDYESIRITIAFNPITETFEVSNPAIRNDKEWISDVAELFYPELQMLSLVKNYALSNTSISEDEIFKRIDNVRKISNNQVGVIELSDSIDIETVTEIFIRVNSQGAQLSQADFAMSKIAVNETYGGNMLRKAIDYFCHLSVAPEQFALIRQNDKDFSASEFMQKMSWLAEYNEDLYDPSYTDMLRVAYTSQMGRGELKNLVALLSGRNFETRQFEEEISENSFAFLKTGILSFINEINFKRFIMILKSAGFVSSQLITSQNAVNFAYILYLTGKAEGTPAGELEILVRQWYVMSVLTGRYSGSPETRYDQDIRQIKIEGVSNHVKNVCGATFSDQYWTALLPSQMNTSAARSPYWSTFQAAQAALGTKGFLSSDISCRDLIENRGDAHHLYPKNYMKSREYSRGEYNQIANLVLTQQEINIAIGDKPPIKYFAELAMQCSGRDKKYGNITDLSVLKMNMQSHAVPLELLDSEIPFPEYLELRRIAMAGILKQYFEKMSAVSSND</sequence>
<dbReference type="EMBL" id="CAFBPQ010000085">
    <property type="protein sequence ID" value="CAB5032952.1"/>
    <property type="molecule type" value="Genomic_DNA"/>
</dbReference>
<dbReference type="Pfam" id="PF03235">
    <property type="entry name" value="GmrSD_N"/>
    <property type="match status" value="1"/>
</dbReference>
<evidence type="ECO:0000313" key="2">
    <source>
        <dbReference type="EMBL" id="CAB5032952.1"/>
    </source>
</evidence>
<organism evidence="2">
    <name type="scientific">freshwater metagenome</name>
    <dbReference type="NCBI Taxonomy" id="449393"/>
    <lineage>
        <taxon>unclassified sequences</taxon>
        <taxon>metagenomes</taxon>
        <taxon>ecological metagenomes</taxon>
    </lineage>
</organism>
<dbReference type="PANTHER" id="PTHR37292">
    <property type="entry name" value="VNG6097C"/>
    <property type="match status" value="1"/>
</dbReference>
<dbReference type="AlphaFoldDB" id="A0A6J7RWE4"/>
<name>A0A6J7RWE4_9ZZZZ</name>
<reference evidence="2" key="1">
    <citation type="submission" date="2020-05" db="EMBL/GenBank/DDBJ databases">
        <authorList>
            <person name="Chiriac C."/>
            <person name="Salcher M."/>
            <person name="Ghai R."/>
            <person name="Kavagutti S V."/>
        </authorList>
    </citation>
    <scope>NUCLEOTIDE SEQUENCE</scope>
</reference>
<accession>A0A6J7RWE4</accession>
<evidence type="ECO:0000259" key="1">
    <source>
        <dbReference type="Pfam" id="PF03235"/>
    </source>
</evidence>
<protein>
    <submittedName>
        <fullName evidence="2">Unannotated protein</fullName>
    </submittedName>
</protein>
<dbReference type="InterPro" id="IPR004919">
    <property type="entry name" value="GmrSD_N"/>
</dbReference>
<gene>
    <name evidence="2" type="ORF">UFOPK4121_01589</name>
</gene>